<accession>A0AAV2SSU8</accession>
<dbReference type="SMART" id="SM00060">
    <property type="entry name" value="FN3"/>
    <property type="match status" value="1"/>
</dbReference>
<feature type="non-terminal residue" evidence="3">
    <location>
        <position position="1"/>
    </location>
</feature>
<dbReference type="Proteomes" id="UP001497623">
    <property type="component" value="Unassembled WGS sequence"/>
</dbReference>
<organism evidence="3 4">
    <name type="scientific">Meganyctiphanes norvegica</name>
    <name type="common">Northern krill</name>
    <name type="synonym">Thysanopoda norvegica</name>
    <dbReference type="NCBI Taxonomy" id="48144"/>
    <lineage>
        <taxon>Eukaryota</taxon>
        <taxon>Metazoa</taxon>
        <taxon>Ecdysozoa</taxon>
        <taxon>Arthropoda</taxon>
        <taxon>Crustacea</taxon>
        <taxon>Multicrustacea</taxon>
        <taxon>Malacostraca</taxon>
        <taxon>Eumalacostraca</taxon>
        <taxon>Eucarida</taxon>
        <taxon>Euphausiacea</taxon>
        <taxon>Euphausiidae</taxon>
        <taxon>Meganyctiphanes</taxon>
    </lineage>
</organism>
<dbReference type="EMBL" id="CAXKWB010120290">
    <property type="protein sequence ID" value="CAL4236640.1"/>
    <property type="molecule type" value="Genomic_DNA"/>
</dbReference>
<reference evidence="3 4" key="1">
    <citation type="submission" date="2024-05" db="EMBL/GenBank/DDBJ databases">
        <authorList>
            <person name="Wallberg A."/>
        </authorList>
    </citation>
    <scope>NUCLEOTIDE SEQUENCE [LARGE SCALE GENOMIC DNA]</scope>
</reference>
<keyword evidence="4" id="KW-1185">Reference proteome</keyword>
<protein>
    <recommendedName>
        <fullName evidence="2">Fibronectin type-III domain-containing protein</fullName>
    </recommendedName>
</protein>
<evidence type="ECO:0000313" key="4">
    <source>
        <dbReference type="Proteomes" id="UP001497623"/>
    </source>
</evidence>
<evidence type="ECO:0000313" key="3">
    <source>
        <dbReference type="EMBL" id="CAL4236640.1"/>
    </source>
</evidence>
<evidence type="ECO:0000259" key="2">
    <source>
        <dbReference type="PROSITE" id="PS50853"/>
    </source>
</evidence>
<proteinExistence type="predicted"/>
<feature type="transmembrane region" description="Helical" evidence="1">
    <location>
        <begin position="107"/>
        <end position="126"/>
    </location>
</feature>
<feature type="domain" description="Fibronectin type-III" evidence="2">
    <location>
        <begin position="4"/>
        <end position="100"/>
    </location>
</feature>
<dbReference type="InterPro" id="IPR013783">
    <property type="entry name" value="Ig-like_fold"/>
</dbReference>
<feature type="non-terminal residue" evidence="3">
    <location>
        <position position="138"/>
    </location>
</feature>
<comment type="caution">
    <text evidence="3">The sequence shown here is derived from an EMBL/GenBank/DDBJ whole genome shotgun (WGS) entry which is preliminary data.</text>
</comment>
<name>A0AAV2SSU8_MEGNR</name>
<keyword evidence="1" id="KW-1133">Transmembrane helix</keyword>
<dbReference type="SUPFAM" id="SSF49265">
    <property type="entry name" value="Fibronectin type III"/>
    <property type="match status" value="1"/>
</dbReference>
<dbReference type="CDD" id="cd00063">
    <property type="entry name" value="FN3"/>
    <property type="match status" value="1"/>
</dbReference>
<dbReference type="PROSITE" id="PS50853">
    <property type="entry name" value="FN3"/>
    <property type="match status" value="1"/>
</dbReference>
<sequence length="138" mass="14931">APTEPINVKVESFTATSVNLTWELPAEENGILEEYIVSWARGKGSFINQTIPPNDNSYEINGLSEGNYSFIVSVTNTYDGKDGRSEPSETIYQLIDGPPSPCGGGCIAGIIIGVLIVALAVSAFIFKDKIKNKFNQEK</sequence>
<dbReference type="AlphaFoldDB" id="A0AAV2SSU8"/>
<evidence type="ECO:0000256" key="1">
    <source>
        <dbReference type="SAM" id="Phobius"/>
    </source>
</evidence>
<gene>
    <name evidence="3" type="ORF">MNOR_LOCUS40298</name>
</gene>
<dbReference type="Pfam" id="PF00041">
    <property type="entry name" value="fn3"/>
    <property type="match status" value="1"/>
</dbReference>
<keyword evidence="1" id="KW-0812">Transmembrane</keyword>
<dbReference type="Gene3D" id="2.60.40.10">
    <property type="entry name" value="Immunoglobulins"/>
    <property type="match status" value="1"/>
</dbReference>
<dbReference type="InterPro" id="IPR003961">
    <property type="entry name" value="FN3_dom"/>
</dbReference>
<dbReference type="InterPro" id="IPR036116">
    <property type="entry name" value="FN3_sf"/>
</dbReference>
<keyword evidence="1" id="KW-0472">Membrane</keyword>